<dbReference type="PANTHER" id="PTHR11559">
    <property type="entry name" value="CARBOXYLESTERASE"/>
    <property type="match status" value="1"/>
</dbReference>
<gene>
    <name evidence="5" type="ORF">HIM_07001</name>
</gene>
<evidence type="ECO:0000259" key="4">
    <source>
        <dbReference type="Pfam" id="PF00135"/>
    </source>
</evidence>
<dbReference type="Pfam" id="PF00135">
    <property type="entry name" value="COesterase"/>
    <property type="match status" value="1"/>
</dbReference>
<evidence type="ECO:0000256" key="2">
    <source>
        <dbReference type="ARBA" id="ARBA00022801"/>
    </source>
</evidence>
<keyword evidence="3" id="KW-0732">Signal</keyword>
<sequence>MARFLLTVAAALGSAVIGSPVQSHGGDGNPVVDLGYALHRGALNSTGDFYAFRNIRFAEPPVGKRRFQPAEPVSSVNRTVDDGAAGHVCPQGSPEWKLRRDAAMAKTNVSTDTVRMALENDPRQNEDCLFLDVMVPKKIYGKKWEKKSSAGQCHGPERGAPVLVWIYGGGYVFGRKDDAAYDPAGLIARSQQGGSEGIVYVALNYRLGMFGWLNTGGDKRVFPNAALTDQRVGLEWIKKYIHLFGGDPDNVTVFGASAGGGSIMHHITGEGGKKKAPFKRAIVQSPGFQTVVDIPGIWKRILASATKHAGSKIRNGAELAALDSKTLLKINQEVVANSPEGTYTFSPTVDGGYVPDQPGVLLLDGRFDSSPKLMLGHNSHEGLAYILPADKSAAKVQAKLRTLLPGIPKRNMEYIWSELYPPPSDKGVYKTENERGVLLTSEVFFTCNTRYLGTAFGNATWNYRFQVSPGTHGQDVPYTFYPAKSGKIDAKLAKDMQLYFTNFAQFGDPNSGGSVPKWSKYGENAQLTTFGADGVGKDTDDTKNKRCAYWQTGKYRS</sequence>
<keyword evidence="2 3" id="KW-0378">Hydrolase</keyword>
<dbReference type="EC" id="3.1.1.-" evidence="3"/>
<keyword evidence="6" id="KW-1185">Reference proteome</keyword>
<protein>
    <recommendedName>
        <fullName evidence="3">Carboxylic ester hydrolase</fullName>
        <ecNumber evidence="3">3.1.1.-</ecNumber>
    </recommendedName>
</protein>
<organism evidence="5 6">
    <name type="scientific">Hirsutella minnesotensis 3608</name>
    <dbReference type="NCBI Taxonomy" id="1043627"/>
    <lineage>
        <taxon>Eukaryota</taxon>
        <taxon>Fungi</taxon>
        <taxon>Dikarya</taxon>
        <taxon>Ascomycota</taxon>
        <taxon>Pezizomycotina</taxon>
        <taxon>Sordariomycetes</taxon>
        <taxon>Hypocreomycetidae</taxon>
        <taxon>Hypocreales</taxon>
        <taxon>Ophiocordycipitaceae</taxon>
        <taxon>Hirsutella</taxon>
    </lineage>
</organism>
<feature type="chain" id="PRO_5005117592" description="Carboxylic ester hydrolase" evidence="3">
    <location>
        <begin position="19"/>
        <end position="557"/>
    </location>
</feature>
<evidence type="ECO:0000256" key="3">
    <source>
        <dbReference type="RuleBase" id="RU361235"/>
    </source>
</evidence>
<dbReference type="AlphaFoldDB" id="A0A0F7ZTT4"/>
<dbReference type="ESTHER" id="9hypo-a0a0f7ztt4">
    <property type="family name" value="Fungal_carboxylesterase_lipase"/>
</dbReference>
<accession>A0A0F7ZTT4</accession>
<dbReference type="SUPFAM" id="SSF53474">
    <property type="entry name" value="alpha/beta-Hydrolases"/>
    <property type="match status" value="1"/>
</dbReference>
<dbReference type="OrthoDB" id="408631at2759"/>
<feature type="domain" description="Carboxylesterase type B" evidence="4">
    <location>
        <begin position="40"/>
        <end position="550"/>
    </location>
</feature>
<name>A0A0F7ZTT4_9HYPO</name>
<proteinExistence type="inferred from homology"/>
<dbReference type="GO" id="GO:0016787">
    <property type="term" value="F:hydrolase activity"/>
    <property type="evidence" value="ECO:0007669"/>
    <property type="project" value="UniProtKB-KW"/>
</dbReference>
<evidence type="ECO:0000313" key="5">
    <source>
        <dbReference type="EMBL" id="KJZ73668.1"/>
    </source>
</evidence>
<dbReference type="InterPro" id="IPR002018">
    <property type="entry name" value="CarbesteraseB"/>
</dbReference>
<dbReference type="Proteomes" id="UP000054481">
    <property type="component" value="Unassembled WGS sequence"/>
</dbReference>
<evidence type="ECO:0000313" key="6">
    <source>
        <dbReference type="Proteomes" id="UP000054481"/>
    </source>
</evidence>
<dbReference type="InterPro" id="IPR029058">
    <property type="entry name" value="AB_hydrolase_fold"/>
</dbReference>
<comment type="similarity">
    <text evidence="1 3">Belongs to the type-B carboxylesterase/lipase family.</text>
</comment>
<dbReference type="PROSITE" id="PS00122">
    <property type="entry name" value="CARBOXYLESTERASE_B_1"/>
    <property type="match status" value="1"/>
</dbReference>
<dbReference type="InterPro" id="IPR050309">
    <property type="entry name" value="Type-B_Carboxylest/Lipase"/>
</dbReference>
<evidence type="ECO:0000256" key="1">
    <source>
        <dbReference type="ARBA" id="ARBA00005964"/>
    </source>
</evidence>
<dbReference type="Gene3D" id="3.40.50.1820">
    <property type="entry name" value="alpha/beta hydrolase"/>
    <property type="match status" value="1"/>
</dbReference>
<reference evidence="5 6" key="1">
    <citation type="journal article" date="2014" name="Genome Biol. Evol.">
        <title>Comparative genomics and transcriptomics analyses reveal divergent lifestyle features of nematode endoparasitic fungus Hirsutella minnesotensis.</title>
        <authorList>
            <person name="Lai Y."/>
            <person name="Liu K."/>
            <person name="Zhang X."/>
            <person name="Zhang X."/>
            <person name="Li K."/>
            <person name="Wang N."/>
            <person name="Shu C."/>
            <person name="Wu Y."/>
            <person name="Wang C."/>
            <person name="Bushley K.E."/>
            <person name="Xiang M."/>
            <person name="Liu X."/>
        </authorList>
    </citation>
    <scope>NUCLEOTIDE SEQUENCE [LARGE SCALE GENOMIC DNA]</scope>
    <source>
        <strain evidence="5 6">3608</strain>
    </source>
</reference>
<dbReference type="EMBL" id="KQ030533">
    <property type="protein sequence ID" value="KJZ73668.1"/>
    <property type="molecule type" value="Genomic_DNA"/>
</dbReference>
<dbReference type="InterPro" id="IPR019826">
    <property type="entry name" value="Carboxylesterase_B_AS"/>
</dbReference>
<feature type="signal peptide" evidence="3">
    <location>
        <begin position="1"/>
        <end position="18"/>
    </location>
</feature>